<accession>A0AAV7U7U2</accession>
<comment type="caution">
    <text evidence="2">The sequence shown here is derived from an EMBL/GenBank/DDBJ whole genome shotgun (WGS) entry which is preliminary data.</text>
</comment>
<gene>
    <name evidence="2" type="ORF">NDU88_001228</name>
</gene>
<organism evidence="2 3">
    <name type="scientific">Pleurodeles waltl</name>
    <name type="common">Iberian ribbed newt</name>
    <dbReference type="NCBI Taxonomy" id="8319"/>
    <lineage>
        <taxon>Eukaryota</taxon>
        <taxon>Metazoa</taxon>
        <taxon>Chordata</taxon>
        <taxon>Craniata</taxon>
        <taxon>Vertebrata</taxon>
        <taxon>Euteleostomi</taxon>
        <taxon>Amphibia</taxon>
        <taxon>Batrachia</taxon>
        <taxon>Caudata</taxon>
        <taxon>Salamandroidea</taxon>
        <taxon>Salamandridae</taxon>
        <taxon>Pleurodelinae</taxon>
        <taxon>Pleurodeles</taxon>
    </lineage>
</organism>
<evidence type="ECO:0000256" key="1">
    <source>
        <dbReference type="SAM" id="MobiDB-lite"/>
    </source>
</evidence>
<proteinExistence type="predicted"/>
<name>A0AAV7U7U2_PLEWA</name>
<dbReference type="Proteomes" id="UP001066276">
    <property type="component" value="Chromosome 3_1"/>
</dbReference>
<evidence type="ECO:0000313" key="3">
    <source>
        <dbReference type="Proteomes" id="UP001066276"/>
    </source>
</evidence>
<keyword evidence="3" id="KW-1185">Reference proteome</keyword>
<reference evidence="2" key="1">
    <citation type="journal article" date="2022" name="bioRxiv">
        <title>Sequencing and chromosome-scale assembly of the giantPleurodeles waltlgenome.</title>
        <authorList>
            <person name="Brown T."/>
            <person name="Elewa A."/>
            <person name="Iarovenko S."/>
            <person name="Subramanian E."/>
            <person name="Araus A.J."/>
            <person name="Petzold A."/>
            <person name="Susuki M."/>
            <person name="Suzuki K.-i.T."/>
            <person name="Hayashi T."/>
            <person name="Toyoda A."/>
            <person name="Oliveira C."/>
            <person name="Osipova E."/>
            <person name="Leigh N.D."/>
            <person name="Simon A."/>
            <person name="Yun M.H."/>
        </authorList>
    </citation>
    <scope>NUCLEOTIDE SEQUENCE</scope>
    <source>
        <strain evidence="2">20211129_DDA</strain>
        <tissue evidence="2">Liver</tissue>
    </source>
</reference>
<evidence type="ECO:0000313" key="2">
    <source>
        <dbReference type="EMBL" id="KAJ1184421.1"/>
    </source>
</evidence>
<sequence length="105" mass="11244">MVGAAGSCTPSGNTDRVAVWRRIALPPSGPAHEKWTTEELRSRGGWERNRSSLAEPVLLPDRATRARSDFYQTSGVTNGTLIACKLGIIGSTEFRAAPSGEGHHV</sequence>
<feature type="region of interest" description="Disordered" evidence="1">
    <location>
        <begin position="28"/>
        <end position="47"/>
    </location>
</feature>
<dbReference type="AlphaFoldDB" id="A0AAV7U7U2"/>
<dbReference type="EMBL" id="JANPWB010000005">
    <property type="protein sequence ID" value="KAJ1184421.1"/>
    <property type="molecule type" value="Genomic_DNA"/>
</dbReference>
<protein>
    <submittedName>
        <fullName evidence="2">Uncharacterized protein</fullName>
    </submittedName>
</protein>
<feature type="compositionally biased region" description="Basic and acidic residues" evidence="1">
    <location>
        <begin position="31"/>
        <end position="47"/>
    </location>
</feature>